<gene>
    <name evidence="2" type="ORF">SAMN05216438_101118</name>
</gene>
<dbReference type="CDD" id="cd00158">
    <property type="entry name" value="RHOD"/>
    <property type="match status" value="1"/>
</dbReference>
<feature type="domain" description="Rhodanese" evidence="1">
    <location>
        <begin position="13"/>
        <end position="98"/>
    </location>
</feature>
<dbReference type="EMBL" id="FOTJ01000001">
    <property type="protein sequence ID" value="SFL07684.1"/>
    <property type="molecule type" value="Genomic_DNA"/>
</dbReference>
<dbReference type="AlphaFoldDB" id="A0A1I4EPS6"/>
<dbReference type="Gene3D" id="3.40.250.10">
    <property type="entry name" value="Rhodanese-like domain"/>
    <property type="match status" value="1"/>
</dbReference>
<name>A0A1I4EPS6_9LACT</name>
<accession>A0A1I4EPS6</accession>
<dbReference type="InterPro" id="IPR050229">
    <property type="entry name" value="GlpE_sulfurtransferase"/>
</dbReference>
<dbReference type="SMART" id="SM00450">
    <property type="entry name" value="RHOD"/>
    <property type="match status" value="1"/>
</dbReference>
<reference evidence="2 3" key="1">
    <citation type="submission" date="2016-10" db="EMBL/GenBank/DDBJ databases">
        <authorList>
            <person name="de Groot N.N."/>
        </authorList>
    </citation>
    <scope>NUCLEOTIDE SEQUENCE [LARGE SCALE GENOMIC DNA]</scope>
    <source>
        <strain evidence="2 3">M79</strain>
    </source>
</reference>
<keyword evidence="2" id="KW-0808">Transferase</keyword>
<dbReference type="RefSeq" id="WP_074749884.1">
    <property type="nucleotide sequence ID" value="NZ_CAXVJC010000003.1"/>
</dbReference>
<evidence type="ECO:0000313" key="3">
    <source>
        <dbReference type="Proteomes" id="UP000181969"/>
    </source>
</evidence>
<sequence>MRTITMQELVEVMKDEADIIDVREAFEYEAGHVPTARNIPMSEIESRISEVNVGSYIICQSGARSAQVTQWLATNDIDVINVLGGTNAWDSCLASKEK</sequence>
<dbReference type="GO" id="GO:0016740">
    <property type="term" value="F:transferase activity"/>
    <property type="evidence" value="ECO:0007669"/>
    <property type="project" value="UniProtKB-KW"/>
</dbReference>
<dbReference type="OrthoDB" id="9800872at2"/>
<dbReference type="PANTHER" id="PTHR43031:SF17">
    <property type="entry name" value="SULFURTRANSFERASE YTWF-RELATED"/>
    <property type="match status" value="1"/>
</dbReference>
<dbReference type="PANTHER" id="PTHR43031">
    <property type="entry name" value="FAD-DEPENDENT OXIDOREDUCTASE"/>
    <property type="match status" value="1"/>
</dbReference>
<dbReference type="Proteomes" id="UP000181969">
    <property type="component" value="Unassembled WGS sequence"/>
</dbReference>
<protein>
    <submittedName>
        <fullName evidence="2">Rhodanese-related sulfurtransferase</fullName>
    </submittedName>
</protein>
<evidence type="ECO:0000259" key="1">
    <source>
        <dbReference type="PROSITE" id="PS50206"/>
    </source>
</evidence>
<dbReference type="SUPFAM" id="SSF52821">
    <property type="entry name" value="Rhodanese/Cell cycle control phosphatase"/>
    <property type="match status" value="1"/>
</dbReference>
<dbReference type="InterPro" id="IPR036873">
    <property type="entry name" value="Rhodanese-like_dom_sf"/>
</dbReference>
<proteinExistence type="predicted"/>
<evidence type="ECO:0000313" key="2">
    <source>
        <dbReference type="EMBL" id="SFL07684.1"/>
    </source>
</evidence>
<dbReference type="Pfam" id="PF00581">
    <property type="entry name" value="Rhodanese"/>
    <property type="match status" value="1"/>
</dbReference>
<dbReference type="PROSITE" id="PS50206">
    <property type="entry name" value="RHODANESE_3"/>
    <property type="match status" value="1"/>
</dbReference>
<organism evidence="2 3">
    <name type="scientific">Lactococcus garvieae</name>
    <dbReference type="NCBI Taxonomy" id="1363"/>
    <lineage>
        <taxon>Bacteria</taxon>
        <taxon>Bacillati</taxon>
        <taxon>Bacillota</taxon>
        <taxon>Bacilli</taxon>
        <taxon>Lactobacillales</taxon>
        <taxon>Streptococcaceae</taxon>
        <taxon>Lactococcus</taxon>
    </lineage>
</organism>
<dbReference type="InterPro" id="IPR001763">
    <property type="entry name" value="Rhodanese-like_dom"/>
</dbReference>